<keyword evidence="5" id="KW-1185">Reference proteome</keyword>
<evidence type="ECO:0000256" key="2">
    <source>
        <dbReference type="ARBA" id="ARBA00022801"/>
    </source>
</evidence>
<feature type="domain" description="Thioesterase TesA-like" evidence="3">
    <location>
        <begin position="23"/>
        <end position="245"/>
    </location>
</feature>
<protein>
    <submittedName>
        <fullName evidence="4">Surfactin synthase thioesterase subunit</fullName>
    </submittedName>
</protein>
<dbReference type="GO" id="GO:0016787">
    <property type="term" value="F:hydrolase activity"/>
    <property type="evidence" value="ECO:0007669"/>
    <property type="project" value="UniProtKB-KW"/>
</dbReference>
<comment type="caution">
    <text evidence="4">The sequence shown here is derived from an EMBL/GenBank/DDBJ whole genome shotgun (WGS) entry which is preliminary data.</text>
</comment>
<dbReference type="PANTHER" id="PTHR11487">
    <property type="entry name" value="THIOESTERASE"/>
    <property type="match status" value="1"/>
</dbReference>
<accession>A0A562II36</accession>
<dbReference type="SMART" id="SM00824">
    <property type="entry name" value="PKS_TE"/>
    <property type="match status" value="1"/>
</dbReference>
<dbReference type="InterPro" id="IPR001031">
    <property type="entry name" value="Thioesterase"/>
</dbReference>
<dbReference type="AlphaFoldDB" id="A0A562II36"/>
<dbReference type="SUPFAM" id="SSF53474">
    <property type="entry name" value="alpha/beta-Hydrolases"/>
    <property type="match status" value="1"/>
</dbReference>
<dbReference type="InterPro" id="IPR020802">
    <property type="entry name" value="TesA-like"/>
</dbReference>
<evidence type="ECO:0000256" key="1">
    <source>
        <dbReference type="ARBA" id="ARBA00007169"/>
    </source>
</evidence>
<comment type="similarity">
    <text evidence="1">Belongs to the thioesterase family.</text>
</comment>
<dbReference type="EMBL" id="VLKE01000001">
    <property type="protein sequence ID" value="TWH70687.1"/>
    <property type="molecule type" value="Genomic_DNA"/>
</dbReference>
<dbReference type="Pfam" id="PF00975">
    <property type="entry name" value="Thioesterase"/>
    <property type="match status" value="1"/>
</dbReference>
<proteinExistence type="inferred from homology"/>
<evidence type="ECO:0000259" key="3">
    <source>
        <dbReference type="SMART" id="SM00824"/>
    </source>
</evidence>
<dbReference type="Gene3D" id="3.40.50.1820">
    <property type="entry name" value="alpha/beta hydrolase"/>
    <property type="match status" value="1"/>
</dbReference>
<evidence type="ECO:0000313" key="4">
    <source>
        <dbReference type="EMBL" id="TWH70687.1"/>
    </source>
</evidence>
<sequence length="255" mass="27939">MNRDDSRWLRNYCPGPHLASQLVCFPHAGGSASFFLPMSRALSDDLQVLAVQYPGRGDRRSEPCVHTIEALADAVADELARCLDRSIALFGHSMGGLVAFEVARRLEARGRTPLALFVSGCRAPSRRRAQVVRLRDGEDVRAELERLGGTDPRLLDNSQALRAALPAMRNDYEAIDAYRLSSHAAPLSIPIHAYIGDSDPEVLPDEAVAWRRHTRGSFDLRTYPGGHFYLGSPEVDLASAIRTAMATSPATGYRA</sequence>
<evidence type="ECO:0000313" key="5">
    <source>
        <dbReference type="Proteomes" id="UP000319825"/>
    </source>
</evidence>
<reference evidence="4 5" key="1">
    <citation type="submission" date="2019-07" db="EMBL/GenBank/DDBJ databases">
        <title>R&amp;d 2014.</title>
        <authorList>
            <person name="Klenk H.-P."/>
        </authorList>
    </citation>
    <scope>NUCLEOTIDE SEQUENCE [LARGE SCALE GENOMIC DNA]</scope>
    <source>
        <strain evidence="4 5">DSM 43868</strain>
    </source>
</reference>
<dbReference type="RefSeq" id="WP_145776915.1">
    <property type="nucleotide sequence ID" value="NZ_BAAATQ010000354.1"/>
</dbReference>
<keyword evidence="2" id="KW-0378">Hydrolase</keyword>
<dbReference type="InterPro" id="IPR029058">
    <property type="entry name" value="AB_hydrolase_fold"/>
</dbReference>
<dbReference type="OrthoDB" id="8480037at2"/>
<dbReference type="Proteomes" id="UP000319825">
    <property type="component" value="Unassembled WGS sequence"/>
</dbReference>
<organism evidence="4 5">
    <name type="scientific">Micromonospora olivasterospora</name>
    <dbReference type="NCBI Taxonomy" id="1880"/>
    <lineage>
        <taxon>Bacteria</taxon>
        <taxon>Bacillati</taxon>
        <taxon>Actinomycetota</taxon>
        <taxon>Actinomycetes</taxon>
        <taxon>Micromonosporales</taxon>
        <taxon>Micromonosporaceae</taxon>
        <taxon>Micromonospora</taxon>
    </lineage>
</organism>
<dbReference type="GO" id="GO:0008610">
    <property type="term" value="P:lipid biosynthetic process"/>
    <property type="evidence" value="ECO:0007669"/>
    <property type="project" value="TreeGrafter"/>
</dbReference>
<gene>
    <name evidence="4" type="ORF">JD77_05712</name>
</gene>
<dbReference type="InterPro" id="IPR012223">
    <property type="entry name" value="TEII"/>
</dbReference>
<dbReference type="PANTHER" id="PTHR11487:SF0">
    <property type="entry name" value="S-ACYL FATTY ACID SYNTHASE THIOESTERASE, MEDIUM CHAIN"/>
    <property type="match status" value="1"/>
</dbReference>
<name>A0A562II36_MICOL</name>